<protein>
    <submittedName>
        <fullName evidence="2">Uncharacterized protein</fullName>
    </submittedName>
</protein>
<feature type="compositionally biased region" description="Polar residues" evidence="1">
    <location>
        <begin position="39"/>
        <end position="48"/>
    </location>
</feature>
<feature type="region of interest" description="Disordered" evidence="1">
    <location>
        <begin position="30"/>
        <end position="50"/>
    </location>
</feature>
<organism evidence="2 3">
    <name type="scientific">Leishmania lindenbergi</name>
    <dbReference type="NCBI Taxonomy" id="651832"/>
    <lineage>
        <taxon>Eukaryota</taxon>
        <taxon>Discoba</taxon>
        <taxon>Euglenozoa</taxon>
        <taxon>Kinetoplastea</taxon>
        <taxon>Metakinetoplastina</taxon>
        <taxon>Trypanosomatida</taxon>
        <taxon>Trypanosomatidae</taxon>
        <taxon>Leishmaniinae</taxon>
        <taxon>Leishmania</taxon>
    </lineage>
</organism>
<accession>A0AAW3A5R3</accession>
<gene>
    <name evidence="2" type="ORF">Q4I31_006145</name>
</gene>
<dbReference type="EMBL" id="JBAMZK010000032">
    <property type="protein sequence ID" value="KAL0499050.1"/>
    <property type="molecule type" value="Genomic_DNA"/>
</dbReference>
<dbReference type="Proteomes" id="UP001500131">
    <property type="component" value="Unassembled WGS sequence"/>
</dbReference>
<proteinExistence type="predicted"/>
<evidence type="ECO:0000313" key="2">
    <source>
        <dbReference type="EMBL" id="KAL0499050.1"/>
    </source>
</evidence>
<name>A0AAW3A5R3_9TRYP</name>
<evidence type="ECO:0000256" key="1">
    <source>
        <dbReference type="SAM" id="MobiDB-lite"/>
    </source>
</evidence>
<dbReference type="AlphaFoldDB" id="A0AAW3A5R3"/>
<keyword evidence="3" id="KW-1185">Reference proteome</keyword>
<reference evidence="2 3" key="1">
    <citation type="submission" date="2024-02" db="EMBL/GenBank/DDBJ databases">
        <title>FIRST GENOME SEQUENCES OF Leishmania (Viannia) shawi, Leishmania (Viannia) lindenbergi AND Leishmania (Viannia) utingensis.</title>
        <authorList>
            <person name="Resadore F."/>
            <person name="Custodio M.G.F."/>
            <person name="Boite M.C."/>
            <person name="Cupolillo E."/>
            <person name="Ferreira G.E.M."/>
        </authorList>
    </citation>
    <scope>NUCLEOTIDE SEQUENCE [LARGE SCALE GENOMIC DNA]</scope>
    <source>
        <strain evidence="2 3">MHOM/BR/1966/M15733</strain>
    </source>
</reference>
<evidence type="ECO:0000313" key="3">
    <source>
        <dbReference type="Proteomes" id="UP001500131"/>
    </source>
</evidence>
<comment type="caution">
    <text evidence="2">The sequence shown here is derived from an EMBL/GenBank/DDBJ whole genome shotgun (WGS) entry which is preliminary data.</text>
</comment>
<sequence>MLRRTCVTALQRCTPRYSAAAVPKAALAAEKAPPAAQTPGMTTKTRGSGMSGDTVLDKAVLAAALGCVVTWWMTVPGPQHQH</sequence>